<dbReference type="CDD" id="cd00063">
    <property type="entry name" value="FN3"/>
    <property type="match status" value="2"/>
</dbReference>
<organism evidence="3 4">
    <name type="scientific">Candidula unifasciata</name>
    <dbReference type="NCBI Taxonomy" id="100452"/>
    <lineage>
        <taxon>Eukaryota</taxon>
        <taxon>Metazoa</taxon>
        <taxon>Spiralia</taxon>
        <taxon>Lophotrochozoa</taxon>
        <taxon>Mollusca</taxon>
        <taxon>Gastropoda</taxon>
        <taxon>Heterobranchia</taxon>
        <taxon>Euthyneura</taxon>
        <taxon>Panpulmonata</taxon>
        <taxon>Eupulmonata</taxon>
        <taxon>Stylommatophora</taxon>
        <taxon>Helicina</taxon>
        <taxon>Helicoidea</taxon>
        <taxon>Geomitridae</taxon>
        <taxon>Candidula</taxon>
    </lineage>
</organism>
<accession>A0A8S3YKZ2</accession>
<comment type="caution">
    <text evidence="3">The sequence shown here is derived from an EMBL/GenBank/DDBJ whole genome shotgun (WGS) entry which is preliminary data.</text>
</comment>
<dbReference type="Gene3D" id="2.60.40.10">
    <property type="entry name" value="Immunoglobulins"/>
    <property type="match status" value="2"/>
</dbReference>
<dbReference type="OrthoDB" id="10061537at2759"/>
<evidence type="ECO:0000313" key="4">
    <source>
        <dbReference type="Proteomes" id="UP000678393"/>
    </source>
</evidence>
<evidence type="ECO:0000256" key="1">
    <source>
        <dbReference type="ARBA" id="ARBA00022737"/>
    </source>
</evidence>
<evidence type="ECO:0000259" key="2">
    <source>
        <dbReference type="PROSITE" id="PS50853"/>
    </source>
</evidence>
<dbReference type="Proteomes" id="UP000678393">
    <property type="component" value="Unassembled WGS sequence"/>
</dbReference>
<dbReference type="InterPro" id="IPR050964">
    <property type="entry name" value="Striated_Muscle_Regulatory"/>
</dbReference>
<dbReference type="SUPFAM" id="SSF49265">
    <property type="entry name" value="Fibronectin type III"/>
    <property type="match status" value="1"/>
</dbReference>
<dbReference type="InterPro" id="IPR003961">
    <property type="entry name" value="FN3_dom"/>
</dbReference>
<feature type="domain" description="Fibronectin type-III" evidence="2">
    <location>
        <begin position="80"/>
        <end position="167"/>
    </location>
</feature>
<dbReference type="PRINTS" id="PR00014">
    <property type="entry name" value="FNTYPEIII"/>
</dbReference>
<dbReference type="PANTHER" id="PTHR13817">
    <property type="entry name" value="TITIN"/>
    <property type="match status" value="1"/>
</dbReference>
<gene>
    <name evidence="3" type="ORF">CUNI_LOCUS1258</name>
</gene>
<dbReference type="FunFam" id="2.60.40.10:FF:000003">
    <property type="entry name" value="Titin isoform E"/>
    <property type="match status" value="1"/>
</dbReference>
<dbReference type="InterPro" id="IPR013783">
    <property type="entry name" value="Ig-like_fold"/>
</dbReference>
<evidence type="ECO:0000313" key="3">
    <source>
        <dbReference type="EMBL" id="CAG5115700.1"/>
    </source>
</evidence>
<dbReference type="GO" id="GO:0031430">
    <property type="term" value="C:M band"/>
    <property type="evidence" value="ECO:0007669"/>
    <property type="project" value="TreeGrafter"/>
</dbReference>
<name>A0A8S3YKZ2_9EUPU</name>
<sequence>MLDGGSAVSNYIVEKQDKATGKWEPVSKFVRGTKYEVLGLLEGHEYNFRVSAENEYGVGEPLETVLSVVAQHPFSPPGAPVGPLAVSDITKRSCRLAWKPPTDDGGSKITSYLVERQEVGKPYWVTVSSHCKGLYENSQYLFRVAAVTENGPGDFLTAQSPIVAKMPFSKFVFVCYFTY</sequence>
<protein>
    <recommendedName>
        <fullName evidence="2">Fibronectin type-III domain-containing protein</fullName>
    </recommendedName>
</protein>
<dbReference type="Pfam" id="PF00041">
    <property type="entry name" value="fn3"/>
    <property type="match status" value="2"/>
</dbReference>
<dbReference type="InterPro" id="IPR036116">
    <property type="entry name" value="FN3_sf"/>
</dbReference>
<keyword evidence="4" id="KW-1185">Reference proteome</keyword>
<dbReference type="PANTHER" id="PTHR13817:SF151">
    <property type="entry name" value="TITIN"/>
    <property type="match status" value="1"/>
</dbReference>
<dbReference type="PROSITE" id="PS50853">
    <property type="entry name" value="FN3"/>
    <property type="match status" value="2"/>
</dbReference>
<dbReference type="GO" id="GO:0045214">
    <property type="term" value="P:sarcomere organization"/>
    <property type="evidence" value="ECO:0007669"/>
    <property type="project" value="TreeGrafter"/>
</dbReference>
<dbReference type="SMART" id="SM00060">
    <property type="entry name" value="FN3"/>
    <property type="match status" value="2"/>
</dbReference>
<dbReference type="AlphaFoldDB" id="A0A8S3YKZ2"/>
<feature type="domain" description="Fibronectin type-III" evidence="2">
    <location>
        <begin position="1"/>
        <end position="73"/>
    </location>
</feature>
<proteinExistence type="predicted"/>
<reference evidence="3" key="1">
    <citation type="submission" date="2021-04" db="EMBL/GenBank/DDBJ databases">
        <authorList>
            <consortium name="Molecular Ecology Group"/>
        </authorList>
    </citation>
    <scope>NUCLEOTIDE SEQUENCE</scope>
</reference>
<dbReference type="EMBL" id="CAJHNH020000152">
    <property type="protein sequence ID" value="CAG5115700.1"/>
    <property type="molecule type" value="Genomic_DNA"/>
</dbReference>
<keyword evidence="1" id="KW-0677">Repeat</keyword>